<dbReference type="GO" id="GO:0005524">
    <property type="term" value="F:ATP binding"/>
    <property type="evidence" value="ECO:0007669"/>
    <property type="project" value="UniProtKB-KW"/>
</dbReference>
<name>A0A7R9Y3N8_9VIRI</name>
<keyword evidence="6 9" id="KW-1133">Transmembrane helix</keyword>
<dbReference type="InterPro" id="IPR017871">
    <property type="entry name" value="ABC_transporter-like_CS"/>
</dbReference>
<dbReference type="GO" id="GO:0016887">
    <property type="term" value="F:ATP hydrolysis activity"/>
    <property type="evidence" value="ECO:0007669"/>
    <property type="project" value="InterPro"/>
</dbReference>
<gene>
    <name evidence="11" type="ORF">PCOL08062_LOCUS8558</name>
</gene>
<protein>
    <recommendedName>
        <fullName evidence="10">ABC transporter domain-containing protein</fullName>
    </recommendedName>
</protein>
<feature type="transmembrane region" description="Helical" evidence="9">
    <location>
        <begin position="594"/>
        <end position="614"/>
    </location>
</feature>
<dbReference type="PROSITE" id="PS00211">
    <property type="entry name" value="ABC_TRANSPORTER_1"/>
    <property type="match status" value="1"/>
</dbReference>
<reference evidence="11" key="1">
    <citation type="submission" date="2021-01" db="EMBL/GenBank/DDBJ databases">
        <authorList>
            <person name="Corre E."/>
            <person name="Pelletier E."/>
            <person name="Niang G."/>
            <person name="Scheremetjew M."/>
            <person name="Finn R."/>
            <person name="Kale V."/>
            <person name="Holt S."/>
            <person name="Cochrane G."/>
            <person name="Meng A."/>
            <person name="Brown T."/>
            <person name="Cohen L."/>
        </authorList>
    </citation>
    <scope>NUCLEOTIDE SEQUENCE</scope>
    <source>
        <strain evidence="11">CCMP1413</strain>
    </source>
</reference>
<dbReference type="PANTHER" id="PTHR48041">
    <property type="entry name" value="ABC TRANSPORTER G FAMILY MEMBER 28"/>
    <property type="match status" value="1"/>
</dbReference>
<keyword evidence="5" id="KW-0067">ATP-binding</keyword>
<dbReference type="InterPro" id="IPR027417">
    <property type="entry name" value="P-loop_NTPase"/>
</dbReference>
<feature type="transmembrane region" description="Helical" evidence="9">
    <location>
        <begin position="670"/>
        <end position="690"/>
    </location>
</feature>
<dbReference type="SUPFAM" id="SSF52540">
    <property type="entry name" value="P-loop containing nucleoside triphosphate hydrolases"/>
    <property type="match status" value="1"/>
</dbReference>
<feature type="compositionally biased region" description="Basic and acidic residues" evidence="8">
    <location>
        <begin position="452"/>
        <end position="466"/>
    </location>
</feature>
<evidence type="ECO:0000256" key="2">
    <source>
        <dbReference type="ARBA" id="ARBA00022448"/>
    </source>
</evidence>
<feature type="compositionally biased region" description="Low complexity" evidence="8">
    <location>
        <begin position="35"/>
        <end position="44"/>
    </location>
</feature>
<feature type="transmembrane region" description="Helical" evidence="9">
    <location>
        <begin position="550"/>
        <end position="574"/>
    </location>
</feature>
<feature type="transmembrane region" description="Helical" evidence="9">
    <location>
        <begin position="796"/>
        <end position="815"/>
    </location>
</feature>
<feature type="transmembrane region" description="Helical" evidence="9">
    <location>
        <begin position="634"/>
        <end position="658"/>
    </location>
</feature>
<sequence length="825" mass="90913">MAAPGVPRRANPYEGHARGHVFVSDAWGDTSGSTANLAGLAGNDNAEEGGTDGAGADDGPSLPEPSEDNLVSLALRWWVGYKRRYSKRKRWFSSRLKRHKVDKEATSTLKNKDGKPSSLPRHEPGEPTEAYLAKIKDLVERRGIETPRAEVRFSDVRFTVQDREDPTQERVLLHKCSGTFAPASMVALMGPSGCGKTTLLDCIARKKTAPYEGEVTVNGEVLSDKDFRRITAYVPQGDYGHALSTVREELEFVTRMKNRYYGMLGTRQEGEVMRQRDIGAVLDAVGLSKVADSYVGGALVRGISGGQRRRLTLCKGVVSDPTIMFMDEPTSGLSASDSERVVQACRLMVDSFNISIIMVIHQPKASTFRLFDTLLLMAEGRVAYFGPREGASEHFEHALGVSMPVGVNPADYYLDMLTEGVEGADPDALTALYEEKQAEVQNEENANGGDTAEERPDAEISPRDDRDSEEGGDTNGGAEHEVDKEDGEAGEEAAADAAASPPPLRPFSEIIAEQKAALRALPRSQRQPQGALFQTRMLLSREFRLLRRNWAELVVVVSNGLFLGFLIGALFLGIRGKTGEDGFATDFVQFQVSFLYISITTGALLSFANLPVLINDRVVYLNEHEEGLYSVVPYMFAKFVVRSLVGQTGVFIFAITSFMMAGFDASTFPFFWLALGVAYFSLDAIMAWLATMSASHEVANTLASAVLTIVFLFNGFTANSTSSPDWIIWIQYLSSAYYAFIAIATEVFENFSGYPWDCFQEREQEAFPELCLDEVTGEVIPNGIKNIYNINDALKWWAIGIMALFTVVFNFIALLNQRFLVKLDK</sequence>
<dbReference type="Pfam" id="PF00005">
    <property type="entry name" value="ABC_tran"/>
    <property type="match status" value="1"/>
</dbReference>
<dbReference type="InterPro" id="IPR013525">
    <property type="entry name" value="ABC2_TM"/>
</dbReference>
<dbReference type="GO" id="GO:0140359">
    <property type="term" value="F:ABC-type transporter activity"/>
    <property type="evidence" value="ECO:0007669"/>
    <property type="project" value="InterPro"/>
</dbReference>
<dbReference type="EMBL" id="HBDZ01011235">
    <property type="protein sequence ID" value="CAD8244292.1"/>
    <property type="molecule type" value="Transcribed_RNA"/>
</dbReference>
<keyword evidence="2" id="KW-0813">Transport</keyword>
<evidence type="ECO:0000256" key="6">
    <source>
        <dbReference type="ARBA" id="ARBA00022989"/>
    </source>
</evidence>
<keyword evidence="3 9" id="KW-0812">Transmembrane</keyword>
<evidence type="ECO:0000256" key="5">
    <source>
        <dbReference type="ARBA" id="ARBA00022840"/>
    </source>
</evidence>
<accession>A0A7R9Y3N8</accession>
<dbReference type="PROSITE" id="PS50893">
    <property type="entry name" value="ABC_TRANSPORTER_2"/>
    <property type="match status" value="1"/>
</dbReference>
<dbReference type="PANTHER" id="PTHR48041:SF91">
    <property type="entry name" value="ABC TRANSPORTER G FAMILY MEMBER 28"/>
    <property type="match status" value="1"/>
</dbReference>
<feature type="region of interest" description="Disordered" evidence="8">
    <location>
        <begin position="439"/>
        <end position="505"/>
    </location>
</feature>
<dbReference type="InterPro" id="IPR003439">
    <property type="entry name" value="ABC_transporter-like_ATP-bd"/>
</dbReference>
<feature type="domain" description="ABC transporter" evidence="10">
    <location>
        <begin position="151"/>
        <end position="404"/>
    </location>
</feature>
<evidence type="ECO:0000256" key="4">
    <source>
        <dbReference type="ARBA" id="ARBA00022741"/>
    </source>
</evidence>
<organism evidence="11">
    <name type="scientific">Prasinoderma coloniale</name>
    <dbReference type="NCBI Taxonomy" id="156133"/>
    <lineage>
        <taxon>Eukaryota</taxon>
        <taxon>Viridiplantae</taxon>
        <taxon>Prasinodermophyta</taxon>
        <taxon>Prasinodermophyceae</taxon>
        <taxon>Prasinodermales</taxon>
        <taxon>Prasinodermaceae</taxon>
        <taxon>Prasinoderma</taxon>
    </lineage>
</organism>
<dbReference type="Gene3D" id="3.40.50.300">
    <property type="entry name" value="P-loop containing nucleotide triphosphate hydrolases"/>
    <property type="match status" value="1"/>
</dbReference>
<feature type="compositionally biased region" description="Acidic residues" evidence="8">
    <location>
        <begin position="484"/>
        <end position="494"/>
    </location>
</feature>
<keyword evidence="7 9" id="KW-0472">Membrane</keyword>
<dbReference type="GO" id="GO:0016020">
    <property type="term" value="C:membrane"/>
    <property type="evidence" value="ECO:0007669"/>
    <property type="project" value="UniProtKB-SubCell"/>
</dbReference>
<evidence type="ECO:0000256" key="9">
    <source>
        <dbReference type="SAM" id="Phobius"/>
    </source>
</evidence>
<dbReference type="AlphaFoldDB" id="A0A7R9Y3N8"/>
<evidence type="ECO:0000256" key="7">
    <source>
        <dbReference type="ARBA" id="ARBA00023136"/>
    </source>
</evidence>
<evidence type="ECO:0000256" key="1">
    <source>
        <dbReference type="ARBA" id="ARBA00004141"/>
    </source>
</evidence>
<comment type="subcellular location">
    <subcellularLocation>
        <location evidence="1">Membrane</location>
        <topology evidence="1">Multi-pass membrane protein</topology>
    </subcellularLocation>
</comment>
<evidence type="ECO:0000313" key="11">
    <source>
        <dbReference type="EMBL" id="CAD8244292.1"/>
    </source>
</evidence>
<feature type="region of interest" description="Disordered" evidence="8">
    <location>
        <begin position="33"/>
        <end position="66"/>
    </location>
</feature>
<dbReference type="InterPro" id="IPR050352">
    <property type="entry name" value="ABCG_transporters"/>
</dbReference>
<dbReference type="SMART" id="SM00382">
    <property type="entry name" value="AAA"/>
    <property type="match status" value="1"/>
</dbReference>
<dbReference type="Pfam" id="PF01061">
    <property type="entry name" value="ABC2_membrane"/>
    <property type="match status" value="1"/>
</dbReference>
<evidence type="ECO:0000256" key="8">
    <source>
        <dbReference type="SAM" id="MobiDB-lite"/>
    </source>
</evidence>
<proteinExistence type="predicted"/>
<evidence type="ECO:0000259" key="10">
    <source>
        <dbReference type="PROSITE" id="PS50893"/>
    </source>
</evidence>
<evidence type="ECO:0000256" key="3">
    <source>
        <dbReference type="ARBA" id="ARBA00022692"/>
    </source>
</evidence>
<feature type="compositionally biased region" description="Basic and acidic residues" evidence="8">
    <location>
        <begin position="102"/>
        <end position="125"/>
    </location>
</feature>
<feature type="region of interest" description="Disordered" evidence="8">
    <location>
        <begin position="102"/>
        <end position="128"/>
    </location>
</feature>
<dbReference type="InterPro" id="IPR003593">
    <property type="entry name" value="AAA+_ATPase"/>
</dbReference>
<feature type="transmembrane region" description="Helical" evidence="9">
    <location>
        <begin position="726"/>
        <end position="745"/>
    </location>
</feature>
<keyword evidence="4" id="KW-0547">Nucleotide-binding</keyword>
<feature type="transmembrane region" description="Helical" evidence="9">
    <location>
        <begin position="702"/>
        <end position="719"/>
    </location>
</feature>